<evidence type="ECO:0000313" key="3">
    <source>
        <dbReference type="Proteomes" id="UP000799767"/>
    </source>
</evidence>
<name>A0A6A6PX30_9PEZI</name>
<accession>A0A6A6PX30</accession>
<dbReference type="Proteomes" id="UP000799767">
    <property type="component" value="Unassembled WGS sequence"/>
</dbReference>
<protein>
    <submittedName>
        <fullName evidence="2">Uncharacterized protein</fullName>
    </submittedName>
</protein>
<sequence>MTSIWHLANISQLDFAASATLLALAARKQSVSAPEQPDIECSDGSDSEYEEDEGEEEFATSRPTARLTEIPRDALIDKFLNRLSEVFSREKSSPQSKGRQDSKHITAAAWIKPNDESSLTIIYAKNEGPDDRDRQMSSRLQSWLRAIAASGRTPPMRTDKIWSGDLGLVDYTRRRLWYHISQINQQSQLMDALAERSGIYGSIVICLQCLCGNATVDSTVQQLSDIVNVAHMLRFVWHEFKEDVKHTKVLKSINMLRRLRAAYECFTSTALTFEEMSAVEVTPACLPHTEEIDTTRFRKRLRELAGQLRLPKGLLKTSDAQSYMGTSKLHIHAEMQILVGLAKDSDWFRRSHRYIGTSKKLCFLCNEILHNYSAISLEGPRRQTFKARESHRKVYPLWTLPQSTVAPCVASLAMATAMRRAHDEIKRELQCGPTLQPAIAESSAGATDIASITGVPTVAKQYVADQRSSYFSERRDSLEPPVTLGRKVKSVKVGLLPADGSAPRLTQISFFRLPEKPDHRIQESGFDLVPSFHDSWGQDQFDRRFTHLEVRCQDLKETEGDYRLYWNENHELPENKNIKRLLSIETVDGFRRFWHGDVFIVRFSEDAKAFAYDVHDAPLAIFSHCSLQTIFQNMWEQHYLESVSEQDRYSGAQSEKLEADKAIILERMTPMEKSILSRLPPSTLEYLATTGCDDGALEDSRIEHDPRDPTVVRISVRTKETALDSMGWEGFCSSQLTNVAQSPSKAKRS</sequence>
<keyword evidence="3" id="KW-1185">Reference proteome</keyword>
<dbReference type="InterPro" id="IPR027796">
    <property type="entry name" value="OTT_1508_deam-like"/>
</dbReference>
<dbReference type="EMBL" id="MU001634">
    <property type="protein sequence ID" value="KAF2484592.1"/>
    <property type="molecule type" value="Genomic_DNA"/>
</dbReference>
<evidence type="ECO:0000256" key="1">
    <source>
        <dbReference type="SAM" id="MobiDB-lite"/>
    </source>
</evidence>
<dbReference type="Pfam" id="PF14441">
    <property type="entry name" value="OTT_1508_deam"/>
    <property type="match status" value="1"/>
</dbReference>
<dbReference type="OrthoDB" id="5334770at2759"/>
<feature type="region of interest" description="Disordered" evidence="1">
    <location>
        <begin position="29"/>
        <end position="62"/>
    </location>
</feature>
<gene>
    <name evidence="2" type="ORF">BDY17DRAFT_345342</name>
</gene>
<reference evidence="2" key="1">
    <citation type="journal article" date="2020" name="Stud. Mycol.">
        <title>101 Dothideomycetes genomes: a test case for predicting lifestyles and emergence of pathogens.</title>
        <authorList>
            <person name="Haridas S."/>
            <person name="Albert R."/>
            <person name="Binder M."/>
            <person name="Bloem J."/>
            <person name="Labutti K."/>
            <person name="Salamov A."/>
            <person name="Andreopoulos B."/>
            <person name="Baker S."/>
            <person name="Barry K."/>
            <person name="Bills G."/>
            <person name="Bluhm B."/>
            <person name="Cannon C."/>
            <person name="Castanera R."/>
            <person name="Culley D."/>
            <person name="Daum C."/>
            <person name="Ezra D."/>
            <person name="Gonzalez J."/>
            <person name="Henrissat B."/>
            <person name="Kuo A."/>
            <person name="Liang C."/>
            <person name="Lipzen A."/>
            <person name="Lutzoni F."/>
            <person name="Magnuson J."/>
            <person name="Mondo S."/>
            <person name="Nolan M."/>
            <person name="Ohm R."/>
            <person name="Pangilinan J."/>
            <person name="Park H.-J."/>
            <person name="Ramirez L."/>
            <person name="Alfaro M."/>
            <person name="Sun H."/>
            <person name="Tritt A."/>
            <person name="Yoshinaga Y."/>
            <person name="Zwiers L.-H."/>
            <person name="Turgeon B."/>
            <person name="Goodwin S."/>
            <person name="Spatafora J."/>
            <person name="Crous P."/>
            <person name="Grigoriev I."/>
        </authorList>
    </citation>
    <scope>NUCLEOTIDE SEQUENCE</scope>
    <source>
        <strain evidence="2">CBS 113389</strain>
    </source>
</reference>
<dbReference type="AlphaFoldDB" id="A0A6A6PX30"/>
<feature type="compositionally biased region" description="Acidic residues" evidence="1">
    <location>
        <begin position="37"/>
        <end position="58"/>
    </location>
</feature>
<dbReference type="RefSeq" id="XP_033591161.1">
    <property type="nucleotide sequence ID" value="XM_033738077.1"/>
</dbReference>
<dbReference type="GeneID" id="54479079"/>
<organism evidence="2 3">
    <name type="scientific">Neohortaea acidophila</name>
    <dbReference type="NCBI Taxonomy" id="245834"/>
    <lineage>
        <taxon>Eukaryota</taxon>
        <taxon>Fungi</taxon>
        <taxon>Dikarya</taxon>
        <taxon>Ascomycota</taxon>
        <taxon>Pezizomycotina</taxon>
        <taxon>Dothideomycetes</taxon>
        <taxon>Dothideomycetidae</taxon>
        <taxon>Mycosphaerellales</taxon>
        <taxon>Teratosphaeriaceae</taxon>
        <taxon>Neohortaea</taxon>
    </lineage>
</organism>
<proteinExistence type="predicted"/>
<evidence type="ECO:0000313" key="2">
    <source>
        <dbReference type="EMBL" id="KAF2484592.1"/>
    </source>
</evidence>